<name>A0A8T0FDC8_ARGBR</name>
<reference evidence="2" key="1">
    <citation type="journal article" date="2020" name="bioRxiv">
        <title>Chromosome-level reference genome of the European wasp spider Argiope bruennichi: a resource for studies on range expansion and evolutionary adaptation.</title>
        <authorList>
            <person name="Sheffer M.M."/>
            <person name="Hoppe A."/>
            <person name="Krehenwinkel H."/>
            <person name="Uhl G."/>
            <person name="Kuss A.W."/>
            <person name="Jensen L."/>
            <person name="Jensen C."/>
            <person name="Gillespie R.G."/>
            <person name="Hoff K.J."/>
            <person name="Prost S."/>
        </authorList>
    </citation>
    <scope>NUCLEOTIDE SEQUENCE</scope>
</reference>
<feature type="compositionally biased region" description="Polar residues" evidence="1">
    <location>
        <begin position="23"/>
        <end position="37"/>
    </location>
</feature>
<dbReference type="EMBL" id="JABXBU010000015">
    <property type="protein sequence ID" value="KAF8788375.1"/>
    <property type="molecule type" value="Genomic_DNA"/>
</dbReference>
<feature type="compositionally biased region" description="Low complexity" evidence="1">
    <location>
        <begin position="48"/>
        <end position="63"/>
    </location>
</feature>
<keyword evidence="3" id="KW-1185">Reference proteome</keyword>
<gene>
    <name evidence="2" type="ORF">HNY73_009881</name>
</gene>
<reference evidence="2" key="2">
    <citation type="submission" date="2020-06" db="EMBL/GenBank/DDBJ databases">
        <authorList>
            <person name="Sheffer M."/>
        </authorList>
    </citation>
    <scope>NUCLEOTIDE SEQUENCE</scope>
</reference>
<protein>
    <submittedName>
        <fullName evidence="2">Uncharacterized protein</fullName>
    </submittedName>
</protein>
<evidence type="ECO:0000256" key="1">
    <source>
        <dbReference type="SAM" id="MobiDB-lite"/>
    </source>
</evidence>
<sequence length="110" mass="12380">MIHNDYRIENRIPALVQYFLNTNTSTPTLPMNSSPNADTERRPLPLLASRTKTTTSRGGRASSPEPNLDHHGNVQIEMRLSSCRGESADLETRRLSLEGFRFLLVRCPGE</sequence>
<proteinExistence type="predicted"/>
<comment type="caution">
    <text evidence="2">The sequence shown here is derived from an EMBL/GenBank/DDBJ whole genome shotgun (WGS) entry which is preliminary data.</text>
</comment>
<evidence type="ECO:0000313" key="3">
    <source>
        <dbReference type="Proteomes" id="UP000807504"/>
    </source>
</evidence>
<evidence type="ECO:0000313" key="2">
    <source>
        <dbReference type="EMBL" id="KAF8788375.1"/>
    </source>
</evidence>
<feature type="region of interest" description="Disordered" evidence="1">
    <location>
        <begin position="23"/>
        <end position="73"/>
    </location>
</feature>
<accession>A0A8T0FDC8</accession>
<organism evidence="2 3">
    <name type="scientific">Argiope bruennichi</name>
    <name type="common">Wasp spider</name>
    <name type="synonym">Aranea bruennichi</name>
    <dbReference type="NCBI Taxonomy" id="94029"/>
    <lineage>
        <taxon>Eukaryota</taxon>
        <taxon>Metazoa</taxon>
        <taxon>Ecdysozoa</taxon>
        <taxon>Arthropoda</taxon>
        <taxon>Chelicerata</taxon>
        <taxon>Arachnida</taxon>
        <taxon>Araneae</taxon>
        <taxon>Araneomorphae</taxon>
        <taxon>Entelegynae</taxon>
        <taxon>Araneoidea</taxon>
        <taxon>Araneidae</taxon>
        <taxon>Argiope</taxon>
    </lineage>
</organism>
<dbReference type="Proteomes" id="UP000807504">
    <property type="component" value="Unassembled WGS sequence"/>
</dbReference>
<dbReference type="AlphaFoldDB" id="A0A8T0FDC8"/>